<dbReference type="Gene3D" id="1.10.10.10">
    <property type="entry name" value="Winged helix-like DNA-binding domain superfamily/Winged helix DNA-binding domain"/>
    <property type="match status" value="1"/>
</dbReference>
<comment type="similarity">
    <text evidence="1 3">Belongs to the UPF0122 family.</text>
</comment>
<organism evidence="4 5">
    <name type="scientific">Paenibacillus larvae subsp. pulvifaciens</name>
    <dbReference type="NCBI Taxonomy" id="1477"/>
    <lineage>
        <taxon>Bacteria</taxon>
        <taxon>Bacillati</taxon>
        <taxon>Bacillota</taxon>
        <taxon>Bacilli</taxon>
        <taxon>Bacillales</taxon>
        <taxon>Paenibacillaceae</taxon>
        <taxon>Paenibacillus</taxon>
    </lineage>
</organism>
<name>A0A1U9YTR3_9BACL</name>
<dbReference type="PANTHER" id="PTHR40083:SF1">
    <property type="entry name" value="UPF0122 PROTEIN YLXM"/>
    <property type="match status" value="1"/>
</dbReference>
<dbReference type="InterPro" id="IPR013324">
    <property type="entry name" value="RNA_pol_sigma_r3/r4-like"/>
</dbReference>
<keyword evidence="4" id="KW-0238">DNA-binding</keyword>
<dbReference type="GeneID" id="64219431"/>
<dbReference type="GO" id="GO:0003677">
    <property type="term" value="F:DNA binding"/>
    <property type="evidence" value="ECO:0007669"/>
    <property type="project" value="UniProtKB-KW"/>
</dbReference>
<protein>
    <recommendedName>
        <fullName evidence="3">UPF0122 protein B7C51_21660</fullName>
    </recommendedName>
</protein>
<dbReference type="InterPro" id="IPR007394">
    <property type="entry name" value="UPF0122"/>
</dbReference>
<evidence type="ECO:0000256" key="2">
    <source>
        <dbReference type="ARBA" id="ARBA00024764"/>
    </source>
</evidence>
<evidence type="ECO:0000313" key="4">
    <source>
        <dbReference type="EMBL" id="ARF69887.1"/>
    </source>
</evidence>
<dbReference type="InterPro" id="IPR054831">
    <property type="entry name" value="UPF0122_fam_protein"/>
</dbReference>
<dbReference type="SUPFAM" id="SSF88659">
    <property type="entry name" value="Sigma3 and sigma4 domains of RNA polymerase sigma factors"/>
    <property type="match status" value="1"/>
</dbReference>
<gene>
    <name evidence="4" type="ORF">B7C51_21660</name>
</gene>
<evidence type="ECO:0000313" key="5">
    <source>
        <dbReference type="Proteomes" id="UP000192727"/>
    </source>
</evidence>
<dbReference type="AlphaFoldDB" id="A0A1U9YTR3"/>
<dbReference type="HAMAP" id="MF_00245">
    <property type="entry name" value="UPF0122"/>
    <property type="match status" value="1"/>
</dbReference>
<reference evidence="4 5" key="1">
    <citation type="submission" date="2017-03" db="EMBL/GenBank/DDBJ databases">
        <title>Paenibacillus larvae genome sequencing.</title>
        <authorList>
            <person name="Dingman D.W."/>
        </authorList>
    </citation>
    <scope>NUCLEOTIDE SEQUENCE [LARGE SCALE GENOMIC DNA]</scope>
    <source>
        <strain evidence="4 5">SAG 10367</strain>
    </source>
</reference>
<dbReference type="NCBIfam" id="NF001070">
    <property type="entry name" value="PRK00118.1-6"/>
    <property type="match status" value="1"/>
</dbReference>
<dbReference type="NCBIfam" id="NF045758">
    <property type="entry name" value="YlxM"/>
    <property type="match status" value="1"/>
</dbReference>
<dbReference type="Proteomes" id="UP000192727">
    <property type="component" value="Chromosome"/>
</dbReference>
<dbReference type="PANTHER" id="PTHR40083">
    <property type="entry name" value="UPF0122 PROTEIN CBO2450/CLC_2298"/>
    <property type="match status" value="1"/>
</dbReference>
<dbReference type="EMBL" id="CP020557">
    <property type="protein sequence ID" value="ARF69887.1"/>
    <property type="molecule type" value="Genomic_DNA"/>
</dbReference>
<evidence type="ECO:0000256" key="1">
    <source>
        <dbReference type="ARBA" id="ARBA00008720"/>
    </source>
</evidence>
<sequence length="120" mass="14287">MTEDEVLAKTNRINLLFDFYEPLLTEKQRTFLKLYFHDDYSLGEIAENFNISRQAVYEHIKRAEGTLQDYEKKLKLLAQYQARSMLLQELMNVMETAPAELRQRADSIINRFYALDEDNE</sequence>
<dbReference type="Pfam" id="PF04297">
    <property type="entry name" value="UPF0122"/>
    <property type="match status" value="1"/>
</dbReference>
<comment type="function">
    <text evidence="2 3">Might take part in the signal recognition particle (SRP) pathway. This is inferred from the conservation of its genetic proximity to ftsY/ffh. May be a regulatory protein.</text>
</comment>
<proteinExistence type="inferred from homology"/>
<dbReference type="RefSeq" id="WP_024094307.1">
    <property type="nucleotide sequence ID" value="NZ_CP019794.1"/>
</dbReference>
<dbReference type="InterPro" id="IPR036388">
    <property type="entry name" value="WH-like_DNA-bd_sf"/>
</dbReference>
<evidence type="ECO:0000256" key="3">
    <source>
        <dbReference type="HAMAP-Rule" id="MF_00245"/>
    </source>
</evidence>
<accession>A0A1U9YTR3</accession>